<feature type="compositionally biased region" description="Low complexity" evidence="1">
    <location>
        <begin position="211"/>
        <end position="222"/>
    </location>
</feature>
<evidence type="ECO:0000313" key="3">
    <source>
        <dbReference type="Proteomes" id="UP001152519"/>
    </source>
</evidence>
<evidence type="ECO:0000313" key="2">
    <source>
        <dbReference type="EMBL" id="CAG6398082.1"/>
    </source>
</evidence>
<evidence type="ECO:0000256" key="1">
    <source>
        <dbReference type="SAM" id="MobiDB-lite"/>
    </source>
</evidence>
<proteinExistence type="predicted"/>
<protein>
    <submittedName>
        <fullName evidence="2">Uncharacterized protein</fullName>
    </submittedName>
</protein>
<gene>
    <name evidence="2" type="ORF">SCOCK_630027</name>
</gene>
<keyword evidence="3" id="KW-1185">Reference proteome</keyword>
<feature type="compositionally biased region" description="Pro residues" evidence="1">
    <location>
        <begin position="195"/>
        <end position="210"/>
    </location>
</feature>
<sequence length="222" mass="24529">MGHTGVRTQFRRLCLGSWLHLSPRQGIVADQRPTSVNVIALWSPLAGRDGGYWKGIVSCKFREAIRMRTATEHGRAYRRCGCRDRHHRQLGARCPLLTAEPEHGTWTFAVDLPSPTPGRHTVHRGGYPAEETAHRVRRGPYRAGPAVQHRDRAHRAQAAGEVLGAYRVRAAVHVRRAWRLPARVLLLPPACPPTPPPPATTRPAVDPPPTCCGTWSTPTTTG</sequence>
<dbReference type="Proteomes" id="UP001152519">
    <property type="component" value="Unassembled WGS sequence"/>
</dbReference>
<organism evidence="2 3">
    <name type="scientific">Actinacidiphila cocklensis</name>
    <dbReference type="NCBI Taxonomy" id="887465"/>
    <lineage>
        <taxon>Bacteria</taxon>
        <taxon>Bacillati</taxon>
        <taxon>Actinomycetota</taxon>
        <taxon>Actinomycetes</taxon>
        <taxon>Kitasatosporales</taxon>
        <taxon>Streptomycetaceae</taxon>
        <taxon>Actinacidiphila</taxon>
    </lineage>
</organism>
<reference evidence="2" key="1">
    <citation type="submission" date="2021-05" db="EMBL/GenBank/DDBJ databases">
        <authorList>
            <person name="Arsene-Ploetze F."/>
        </authorList>
    </citation>
    <scope>NUCLEOTIDE SEQUENCE</scope>
    <source>
        <strain evidence="2">DSM 42138</strain>
    </source>
</reference>
<name>A0A9W4GV05_9ACTN</name>
<dbReference type="AlphaFoldDB" id="A0A9W4GV05"/>
<feature type="region of interest" description="Disordered" evidence="1">
    <location>
        <begin position="195"/>
        <end position="222"/>
    </location>
</feature>
<dbReference type="EMBL" id="CAJSLV010000096">
    <property type="protein sequence ID" value="CAG6398082.1"/>
    <property type="molecule type" value="Genomic_DNA"/>
</dbReference>
<accession>A0A9W4GV05</accession>
<comment type="caution">
    <text evidence="2">The sequence shown here is derived from an EMBL/GenBank/DDBJ whole genome shotgun (WGS) entry which is preliminary data.</text>
</comment>